<evidence type="ECO:0000313" key="2">
    <source>
        <dbReference type="Proteomes" id="UP000805193"/>
    </source>
</evidence>
<organism evidence="1 2">
    <name type="scientific">Ixodes persulcatus</name>
    <name type="common">Taiga tick</name>
    <dbReference type="NCBI Taxonomy" id="34615"/>
    <lineage>
        <taxon>Eukaryota</taxon>
        <taxon>Metazoa</taxon>
        <taxon>Ecdysozoa</taxon>
        <taxon>Arthropoda</taxon>
        <taxon>Chelicerata</taxon>
        <taxon>Arachnida</taxon>
        <taxon>Acari</taxon>
        <taxon>Parasitiformes</taxon>
        <taxon>Ixodida</taxon>
        <taxon>Ixodoidea</taxon>
        <taxon>Ixodidae</taxon>
        <taxon>Ixodinae</taxon>
        <taxon>Ixodes</taxon>
    </lineage>
</organism>
<dbReference type="Proteomes" id="UP000805193">
    <property type="component" value="Unassembled WGS sequence"/>
</dbReference>
<proteinExistence type="predicted"/>
<protein>
    <submittedName>
        <fullName evidence="1">Uncharacterized protein</fullName>
    </submittedName>
</protein>
<name>A0AC60NVJ6_IXOPE</name>
<accession>A0AC60NVJ6</accession>
<evidence type="ECO:0000313" key="1">
    <source>
        <dbReference type="EMBL" id="KAG0411169.1"/>
    </source>
</evidence>
<sequence length="295" mass="32177">MVGGTTPYGEQQPVQRPTSGRQSDPTPAKRHLSESSSGKFAHTKSVLQDDEEVMDDCVLGSNEDGDFTTVGRKKKRTRHKGSQRNKCTVKLPNTARAVLFPPTVPATNLRNINRQLLSDELQALASGHSSEDGGGAGILELLILTKICGVPVRAFLPRSKNSRVGVVSDVDTDISEDRLSKTIGSRCPELQKEKGTCKVKVRENITFLEAARVVEEQRKIKRRNKQHVQKPGTGTSQPKSQTTAQEVDPGQKAADNPHNDGRDNHARGLTSATPSGFRTTLNILIFLEDLHGAVF</sequence>
<reference evidence="1 2" key="1">
    <citation type="journal article" date="2020" name="Cell">
        <title>Large-Scale Comparative Analyses of Tick Genomes Elucidate Their Genetic Diversity and Vector Capacities.</title>
        <authorList>
            <consortium name="Tick Genome and Microbiome Consortium (TIGMIC)"/>
            <person name="Jia N."/>
            <person name="Wang J."/>
            <person name="Shi W."/>
            <person name="Du L."/>
            <person name="Sun Y."/>
            <person name="Zhan W."/>
            <person name="Jiang J.F."/>
            <person name="Wang Q."/>
            <person name="Zhang B."/>
            <person name="Ji P."/>
            <person name="Bell-Sakyi L."/>
            <person name="Cui X.M."/>
            <person name="Yuan T.T."/>
            <person name="Jiang B.G."/>
            <person name="Yang W.F."/>
            <person name="Lam T.T."/>
            <person name="Chang Q.C."/>
            <person name="Ding S.J."/>
            <person name="Wang X.J."/>
            <person name="Zhu J.G."/>
            <person name="Ruan X.D."/>
            <person name="Zhao L."/>
            <person name="Wei J.T."/>
            <person name="Ye R.Z."/>
            <person name="Que T.C."/>
            <person name="Du C.H."/>
            <person name="Zhou Y.H."/>
            <person name="Cheng J.X."/>
            <person name="Dai P.F."/>
            <person name="Guo W.B."/>
            <person name="Han X.H."/>
            <person name="Huang E.J."/>
            <person name="Li L.F."/>
            <person name="Wei W."/>
            <person name="Gao Y.C."/>
            <person name="Liu J.Z."/>
            <person name="Shao H.Z."/>
            <person name="Wang X."/>
            <person name="Wang C.C."/>
            <person name="Yang T.C."/>
            <person name="Huo Q.B."/>
            <person name="Li W."/>
            <person name="Chen H.Y."/>
            <person name="Chen S.E."/>
            <person name="Zhou L.G."/>
            <person name="Ni X.B."/>
            <person name="Tian J.H."/>
            <person name="Sheng Y."/>
            <person name="Liu T."/>
            <person name="Pan Y.S."/>
            <person name="Xia L.Y."/>
            <person name="Li J."/>
            <person name="Zhao F."/>
            <person name="Cao W.C."/>
        </authorList>
    </citation>
    <scope>NUCLEOTIDE SEQUENCE [LARGE SCALE GENOMIC DNA]</scope>
    <source>
        <strain evidence="1">Iper-2018</strain>
    </source>
</reference>
<keyword evidence="2" id="KW-1185">Reference proteome</keyword>
<comment type="caution">
    <text evidence="1">The sequence shown here is derived from an EMBL/GenBank/DDBJ whole genome shotgun (WGS) entry which is preliminary data.</text>
</comment>
<dbReference type="EMBL" id="JABSTQ010011457">
    <property type="protein sequence ID" value="KAG0411169.1"/>
    <property type="molecule type" value="Genomic_DNA"/>
</dbReference>
<gene>
    <name evidence="1" type="ORF">HPB47_011706</name>
</gene>